<evidence type="ECO:0000313" key="2">
    <source>
        <dbReference type="Proteomes" id="UP000234881"/>
    </source>
</evidence>
<reference evidence="1 2" key="1">
    <citation type="submission" date="2018-01" db="EMBL/GenBank/DDBJ databases">
        <title>The draft genome sequence of Cohaesibacter sp. H1304.</title>
        <authorList>
            <person name="Wang N.-N."/>
            <person name="Du Z.-J."/>
        </authorList>
    </citation>
    <scope>NUCLEOTIDE SEQUENCE [LARGE SCALE GENOMIC DNA]</scope>
    <source>
        <strain evidence="1 2">H1304</strain>
    </source>
</reference>
<evidence type="ECO:0008006" key="3">
    <source>
        <dbReference type="Google" id="ProtNLM"/>
    </source>
</evidence>
<dbReference type="Proteomes" id="UP000234881">
    <property type="component" value="Unassembled WGS sequence"/>
</dbReference>
<protein>
    <recommendedName>
        <fullName evidence="3">Plasmid mobilization relaxosome protein MobC</fullName>
    </recommendedName>
</protein>
<keyword evidence="2" id="KW-1185">Reference proteome</keyword>
<proteinExistence type="predicted"/>
<dbReference type="AlphaFoldDB" id="A0A2N5XPT9"/>
<dbReference type="RefSeq" id="WP_101534873.1">
    <property type="nucleotide sequence ID" value="NZ_PKUQ01000031.1"/>
</dbReference>
<evidence type="ECO:0000313" key="1">
    <source>
        <dbReference type="EMBL" id="PLW76438.1"/>
    </source>
</evidence>
<name>A0A2N5XPT9_9HYPH</name>
<gene>
    <name evidence="1" type="ORF">C0081_16315</name>
</gene>
<organism evidence="1 2">
    <name type="scientific">Cohaesibacter celericrescens</name>
    <dbReference type="NCBI Taxonomy" id="2067669"/>
    <lineage>
        <taxon>Bacteria</taxon>
        <taxon>Pseudomonadati</taxon>
        <taxon>Pseudomonadota</taxon>
        <taxon>Alphaproteobacteria</taxon>
        <taxon>Hyphomicrobiales</taxon>
        <taxon>Cohaesibacteraceae</taxon>
    </lineage>
</organism>
<sequence>MTNSNPIPSKRLSPLSIRLTDQERDSLTQRSGGLPLSTYVKSVLFSDNAVQYRATPKTITFDRKAIAGVLGVMGRTGIARNLAELSAAAQIGNLYFDDETKSRLLNACADIHEMRNQLLHALGKRG</sequence>
<comment type="caution">
    <text evidence="1">The sequence shown here is derived from an EMBL/GenBank/DDBJ whole genome shotgun (WGS) entry which is preliminary data.</text>
</comment>
<dbReference type="OrthoDB" id="8548224at2"/>
<accession>A0A2N5XPT9</accession>
<dbReference type="EMBL" id="PKUQ01000031">
    <property type="protein sequence ID" value="PLW76438.1"/>
    <property type="molecule type" value="Genomic_DNA"/>
</dbReference>